<evidence type="ECO:0000313" key="1">
    <source>
        <dbReference type="EMBL" id="SDX32377.1"/>
    </source>
</evidence>
<evidence type="ECO:0000313" key="2">
    <source>
        <dbReference type="Proteomes" id="UP000198569"/>
    </source>
</evidence>
<organism evidence="1 2">
    <name type="scientific">Flavobacterium degerlachei</name>
    <dbReference type="NCBI Taxonomy" id="229203"/>
    <lineage>
        <taxon>Bacteria</taxon>
        <taxon>Pseudomonadati</taxon>
        <taxon>Bacteroidota</taxon>
        <taxon>Flavobacteriia</taxon>
        <taxon>Flavobacteriales</taxon>
        <taxon>Flavobacteriaceae</taxon>
        <taxon>Flavobacterium</taxon>
    </lineage>
</organism>
<dbReference type="EMBL" id="FNMV01000009">
    <property type="protein sequence ID" value="SDX32377.1"/>
    <property type="molecule type" value="Genomic_DNA"/>
</dbReference>
<sequence>MKKLIIALGLLSIIACKKEAEINSQPGLMETVKNRKNITKAAEALKEYEKQTENLKTLKPLANEVYKQILTEKLGNLKRSSFNVGNASTVGLSTSDATYTDDSGKTIKVSIFDGAGESGSALIAMTHMSLTTDTESIENTTTKKTEEINGIRMLTENDTNPEANKSSSITFIYKDRYQVNLEGTKIQLEELISYMKKLQLSKLE</sequence>
<dbReference type="RefSeq" id="WP_091432688.1">
    <property type="nucleotide sequence ID" value="NZ_FNMV01000009.1"/>
</dbReference>
<dbReference type="STRING" id="229203.SAMN05444338_10945"/>
<dbReference type="PROSITE" id="PS51257">
    <property type="entry name" value="PROKAR_LIPOPROTEIN"/>
    <property type="match status" value="1"/>
</dbReference>
<dbReference type="AlphaFoldDB" id="A0A1H3ARR7"/>
<reference evidence="2" key="1">
    <citation type="submission" date="2016-10" db="EMBL/GenBank/DDBJ databases">
        <authorList>
            <person name="Varghese N."/>
            <person name="Submissions S."/>
        </authorList>
    </citation>
    <scope>NUCLEOTIDE SEQUENCE [LARGE SCALE GENOMIC DNA]</scope>
    <source>
        <strain evidence="2">DSM 15718</strain>
    </source>
</reference>
<protein>
    <recommendedName>
        <fullName evidence="3">Lipoprotein</fullName>
    </recommendedName>
</protein>
<proteinExistence type="predicted"/>
<keyword evidence="2" id="KW-1185">Reference proteome</keyword>
<accession>A0A1H3ARR7</accession>
<name>A0A1H3ARR7_9FLAO</name>
<evidence type="ECO:0008006" key="3">
    <source>
        <dbReference type="Google" id="ProtNLM"/>
    </source>
</evidence>
<gene>
    <name evidence="1" type="ORF">SAMN05444338_10945</name>
</gene>
<dbReference type="OrthoDB" id="1257726at2"/>
<dbReference type="Proteomes" id="UP000198569">
    <property type="component" value="Unassembled WGS sequence"/>
</dbReference>